<dbReference type="RefSeq" id="WP_165821470.1">
    <property type="nucleotide sequence ID" value="NZ_ONZG01000009.1"/>
</dbReference>
<accession>A0A2R8CCA0</accession>
<keyword evidence="2" id="KW-1185">Reference proteome</keyword>
<name>A0A2R8CCA0_9RHOB</name>
<dbReference type="EMBL" id="ONZG01000009">
    <property type="protein sequence ID" value="SPJ30036.1"/>
    <property type="molecule type" value="Genomic_DNA"/>
</dbReference>
<sequence>MLPGVWAGVMRSGAQSQVVLGFGGAAPVAVRLPRRIFNKKKWGRGACSQWLSFLALEEVSEEGFMRVLFLGLAMALMASVAAASDRAALIAQIEAGGQNEYEDRRHSVEVNECQLTTYFWKKVAGEGWVLWTSFKIPMLLVDLAESKTEYGFRHFFAAEGDTPIAVINLKAKDGTDFPHEKSVLRKPKGELVPSQRNGGDTHFIERQTDVIIMHVGPDVIEKAEMFTKGYIRYVQEYCAFTG</sequence>
<reference evidence="2" key="1">
    <citation type="submission" date="2018-03" db="EMBL/GenBank/DDBJ databases">
        <authorList>
            <person name="Rodrigo-Torres L."/>
            <person name="Arahal R. D."/>
            <person name="Lucena T."/>
        </authorList>
    </citation>
    <scope>NUCLEOTIDE SEQUENCE [LARGE SCALE GENOMIC DNA]</scope>
    <source>
        <strain evidence="2">CECT 7615</strain>
    </source>
</reference>
<dbReference type="Proteomes" id="UP000244898">
    <property type="component" value="Unassembled WGS sequence"/>
</dbReference>
<evidence type="ECO:0000313" key="1">
    <source>
        <dbReference type="EMBL" id="SPJ30036.1"/>
    </source>
</evidence>
<proteinExistence type="predicted"/>
<protein>
    <submittedName>
        <fullName evidence="1">Uncharacterized protein</fullName>
    </submittedName>
</protein>
<gene>
    <name evidence="1" type="ORF">TRM7615_03564</name>
</gene>
<dbReference type="AlphaFoldDB" id="A0A2R8CCA0"/>
<evidence type="ECO:0000313" key="2">
    <source>
        <dbReference type="Proteomes" id="UP000244898"/>
    </source>
</evidence>
<organism evidence="1 2">
    <name type="scientific">Falsiruegeria mediterranea M17</name>
    <dbReference type="NCBI Taxonomy" id="1200281"/>
    <lineage>
        <taxon>Bacteria</taxon>
        <taxon>Pseudomonadati</taxon>
        <taxon>Pseudomonadota</taxon>
        <taxon>Alphaproteobacteria</taxon>
        <taxon>Rhodobacterales</taxon>
        <taxon>Roseobacteraceae</taxon>
        <taxon>Falsiruegeria</taxon>
    </lineage>
</organism>